<evidence type="ECO:0000313" key="2">
    <source>
        <dbReference type="Proteomes" id="UP000265520"/>
    </source>
</evidence>
<reference evidence="1 2" key="1">
    <citation type="journal article" date="2018" name="Front. Plant Sci.">
        <title>Red Clover (Trifolium pratense) and Zigzag Clover (T. medium) - A Picture of Genomic Similarities and Differences.</title>
        <authorList>
            <person name="Dluhosova J."/>
            <person name="Istvanek J."/>
            <person name="Nedelnik J."/>
            <person name="Repkova J."/>
        </authorList>
    </citation>
    <scope>NUCLEOTIDE SEQUENCE [LARGE SCALE GENOMIC DNA]</scope>
    <source>
        <strain evidence="2">cv. 10/8</strain>
        <tissue evidence="1">Leaf</tissue>
    </source>
</reference>
<name>A0A392N8R2_9FABA</name>
<accession>A0A392N8R2</accession>
<protein>
    <submittedName>
        <fullName evidence="1">Uncharacterized protein</fullName>
    </submittedName>
</protein>
<gene>
    <name evidence="1" type="ORF">A2U01_0016504</name>
</gene>
<proteinExistence type="predicted"/>
<sequence length="56" mass="6240">MTESPNNNVVIGNFSPQPSKFHSAFAISNVKSIIPIRRLDKQRLQSKPMILTFGIA</sequence>
<dbReference type="AlphaFoldDB" id="A0A392N8R2"/>
<evidence type="ECO:0000313" key="1">
    <source>
        <dbReference type="EMBL" id="MCH95525.1"/>
    </source>
</evidence>
<keyword evidence="2" id="KW-1185">Reference proteome</keyword>
<dbReference type="EMBL" id="LXQA010030033">
    <property type="protein sequence ID" value="MCH95525.1"/>
    <property type="molecule type" value="Genomic_DNA"/>
</dbReference>
<organism evidence="1 2">
    <name type="scientific">Trifolium medium</name>
    <dbReference type="NCBI Taxonomy" id="97028"/>
    <lineage>
        <taxon>Eukaryota</taxon>
        <taxon>Viridiplantae</taxon>
        <taxon>Streptophyta</taxon>
        <taxon>Embryophyta</taxon>
        <taxon>Tracheophyta</taxon>
        <taxon>Spermatophyta</taxon>
        <taxon>Magnoliopsida</taxon>
        <taxon>eudicotyledons</taxon>
        <taxon>Gunneridae</taxon>
        <taxon>Pentapetalae</taxon>
        <taxon>rosids</taxon>
        <taxon>fabids</taxon>
        <taxon>Fabales</taxon>
        <taxon>Fabaceae</taxon>
        <taxon>Papilionoideae</taxon>
        <taxon>50 kb inversion clade</taxon>
        <taxon>NPAAA clade</taxon>
        <taxon>Hologalegina</taxon>
        <taxon>IRL clade</taxon>
        <taxon>Trifolieae</taxon>
        <taxon>Trifolium</taxon>
    </lineage>
</organism>
<comment type="caution">
    <text evidence="1">The sequence shown here is derived from an EMBL/GenBank/DDBJ whole genome shotgun (WGS) entry which is preliminary data.</text>
</comment>
<dbReference type="Proteomes" id="UP000265520">
    <property type="component" value="Unassembled WGS sequence"/>
</dbReference>